<keyword evidence="3" id="KW-1185">Reference proteome</keyword>
<dbReference type="Proteomes" id="UP001153555">
    <property type="component" value="Unassembled WGS sequence"/>
</dbReference>
<feature type="non-terminal residue" evidence="2">
    <location>
        <position position="83"/>
    </location>
</feature>
<gene>
    <name evidence="2" type="ORF">SHERM_20249</name>
</gene>
<dbReference type="EMBL" id="CACSLK010024531">
    <property type="protein sequence ID" value="CAA0823062.1"/>
    <property type="molecule type" value="Genomic_DNA"/>
</dbReference>
<feature type="non-terminal residue" evidence="2">
    <location>
        <position position="1"/>
    </location>
</feature>
<feature type="transmembrane region" description="Helical" evidence="1">
    <location>
        <begin position="26"/>
        <end position="46"/>
    </location>
</feature>
<evidence type="ECO:0000313" key="2">
    <source>
        <dbReference type="EMBL" id="CAA0823062.1"/>
    </source>
</evidence>
<reference evidence="2" key="1">
    <citation type="submission" date="2019-12" db="EMBL/GenBank/DDBJ databases">
        <authorList>
            <person name="Scholes J."/>
        </authorList>
    </citation>
    <scope>NUCLEOTIDE SEQUENCE</scope>
</reference>
<sequence>QTRLSQLLCQYLLLCQFFLRRVMMRIFWLSLFLMFLLILGLLLLIWTRLTIGDSVTTTPPTLPVELLGRCHRTKVSSTRLKKF</sequence>
<protein>
    <submittedName>
        <fullName evidence="2">Uncharacterized protein</fullName>
    </submittedName>
</protein>
<evidence type="ECO:0000313" key="3">
    <source>
        <dbReference type="Proteomes" id="UP001153555"/>
    </source>
</evidence>
<dbReference type="AlphaFoldDB" id="A0A9N7N6F0"/>
<accession>A0A9N7N6F0</accession>
<comment type="caution">
    <text evidence="2">The sequence shown here is derived from an EMBL/GenBank/DDBJ whole genome shotgun (WGS) entry which is preliminary data.</text>
</comment>
<proteinExistence type="predicted"/>
<name>A0A9N7N6F0_STRHE</name>
<organism evidence="2 3">
    <name type="scientific">Striga hermonthica</name>
    <name type="common">Purple witchweed</name>
    <name type="synonym">Buchnera hermonthica</name>
    <dbReference type="NCBI Taxonomy" id="68872"/>
    <lineage>
        <taxon>Eukaryota</taxon>
        <taxon>Viridiplantae</taxon>
        <taxon>Streptophyta</taxon>
        <taxon>Embryophyta</taxon>
        <taxon>Tracheophyta</taxon>
        <taxon>Spermatophyta</taxon>
        <taxon>Magnoliopsida</taxon>
        <taxon>eudicotyledons</taxon>
        <taxon>Gunneridae</taxon>
        <taxon>Pentapetalae</taxon>
        <taxon>asterids</taxon>
        <taxon>lamiids</taxon>
        <taxon>Lamiales</taxon>
        <taxon>Orobanchaceae</taxon>
        <taxon>Buchnereae</taxon>
        <taxon>Striga</taxon>
    </lineage>
</organism>
<evidence type="ECO:0000256" key="1">
    <source>
        <dbReference type="SAM" id="Phobius"/>
    </source>
</evidence>
<keyword evidence="1" id="KW-0812">Transmembrane</keyword>
<keyword evidence="1" id="KW-1133">Transmembrane helix</keyword>
<keyword evidence="1" id="KW-0472">Membrane</keyword>